<dbReference type="Proteomes" id="UP000033651">
    <property type="component" value="Unassembled WGS sequence"/>
</dbReference>
<dbReference type="OrthoDB" id="5959797at2"/>
<accession>A0A0F3L194</accession>
<gene>
    <name evidence="1" type="ORF">VI08_06505</name>
</gene>
<sequence>MDEPYIEYHIARVGDAWGVFRDATQIATRHDAADAIAFANFFADRETLVAPLPVRVTADAHLHRALHDWRRAA</sequence>
<protein>
    <submittedName>
        <fullName evidence="1">Uncharacterized protein</fullName>
    </submittedName>
</protein>
<name>A0A0F3L194_9GAMM</name>
<evidence type="ECO:0000313" key="1">
    <source>
        <dbReference type="EMBL" id="KJV36119.1"/>
    </source>
</evidence>
<comment type="caution">
    <text evidence="1">The sequence shown here is derived from an EMBL/GenBank/DDBJ whole genome shotgun (WGS) entry which is preliminary data.</text>
</comment>
<dbReference type="PATRIC" id="fig|345309.4.peg.489"/>
<organism evidence="1 2">
    <name type="scientific">Luteibacter yeojuensis</name>
    <dbReference type="NCBI Taxonomy" id="345309"/>
    <lineage>
        <taxon>Bacteria</taxon>
        <taxon>Pseudomonadati</taxon>
        <taxon>Pseudomonadota</taxon>
        <taxon>Gammaproteobacteria</taxon>
        <taxon>Lysobacterales</taxon>
        <taxon>Rhodanobacteraceae</taxon>
        <taxon>Luteibacter</taxon>
    </lineage>
</organism>
<evidence type="ECO:0000313" key="2">
    <source>
        <dbReference type="Proteomes" id="UP000033651"/>
    </source>
</evidence>
<keyword evidence="2" id="KW-1185">Reference proteome</keyword>
<reference evidence="1 2" key="1">
    <citation type="submission" date="2015-03" db="EMBL/GenBank/DDBJ databases">
        <title>Draft genome sequence of Luteibacter yeojuensis strain SU11.</title>
        <authorList>
            <person name="Sulaiman J."/>
            <person name="Priya K."/>
            <person name="Chan K.-G."/>
        </authorList>
    </citation>
    <scope>NUCLEOTIDE SEQUENCE [LARGE SCALE GENOMIC DNA]</scope>
    <source>
        <strain evidence="1 2">SU11</strain>
    </source>
</reference>
<proteinExistence type="predicted"/>
<dbReference type="RefSeq" id="WP_045828745.1">
    <property type="nucleotide sequence ID" value="NZ_JZRB01000013.1"/>
</dbReference>
<dbReference type="EMBL" id="JZRB01000013">
    <property type="protein sequence ID" value="KJV36119.1"/>
    <property type="molecule type" value="Genomic_DNA"/>
</dbReference>
<dbReference type="AlphaFoldDB" id="A0A0F3L194"/>